<dbReference type="AlphaFoldDB" id="A0A8J2Z457"/>
<dbReference type="Gene3D" id="1.10.3210.10">
    <property type="entry name" value="Hypothetical protein af1432"/>
    <property type="match status" value="1"/>
</dbReference>
<dbReference type="PROSITE" id="PS51880">
    <property type="entry name" value="TGS"/>
    <property type="match status" value="1"/>
</dbReference>
<dbReference type="SUPFAM" id="SSF81271">
    <property type="entry name" value="TGS-like"/>
    <property type="match status" value="1"/>
</dbReference>
<dbReference type="Gene3D" id="3.30.460.10">
    <property type="entry name" value="Beta Polymerase, domain 2"/>
    <property type="match status" value="1"/>
</dbReference>
<name>A0A8J2Z457_9GAMM</name>
<dbReference type="Pfam" id="PF13328">
    <property type="entry name" value="HD_4"/>
    <property type="match status" value="1"/>
</dbReference>
<dbReference type="InterPro" id="IPR043519">
    <property type="entry name" value="NT_sf"/>
</dbReference>
<feature type="domain" description="TGS" evidence="7">
    <location>
        <begin position="401"/>
        <end position="462"/>
    </location>
</feature>
<comment type="caution">
    <text evidence="8">The sequence shown here is derived from an EMBL/GenBank/DDBJ whole genome shotgun (WGS) entry which is preliminary data.</text>
</comment>
<dbReference type="SMART" id="SM00954">
    <property type="entry name" value="RelA_SpoT"/>
    <property type="match status" value="1"/>
</dbReference>
<dbReference type="FunFam" id="3.10.20.30:FF:000002">
    <property type="entry name" value="GTP pyrophosphokinase (RelA/SpoT)"/>
    <property type="match status" value="1"/>
</dbReference>
<dbReference type="GO" id="GO:0008893">
    <property type="term" value="F:guanosine-3',5'-bis(diphosphate) 3'-diphosphatase activity"/>
    <property type="evidence" value="ECO:0007669"/>
    <property type="project" value="TreeGrafter"/>
</dbReference>
<gene>
    <name evidence="8" type="primary">relA</name>
    <name evidence="8" type="ORF">GCM10010995_13180</name>
</gene>
<evidence type="ECO:0000256" key="3">
    <source>
        <dbReference type="ARBA" id="ARBA00029754"/>
    </source>
</evidence>
<dbReference type="CDD" id="cd05399">
    <property type="entry name" value="NT_Rel-Spo_like"/>
    <property type="match status" value="1"/>
</dbReference>
<dbReference type="GO" id="GO:0008728">
    <property type="term" value="F:GTP diphosphokinase activity"/>
    <property type="evidence" value="ECO:0007669"/>
    <property type="project" value="TreeGrafter"/>
</dbReference>
<dbReference type="Pfam" id="PF02824">
    <property type="entry name" value="TGS"/>
    <property type="match status" value="1"/>
</dbReference>
<evidence type="ECO:0000256" key="1">
    <source>
        <dbReference type="ARBA" id="ARBA00019852"/>
    </source>
</evidence>
<dbReference type="InterPro" id="IPR004811">
    <property type="entry name" value="RelA/Spo_fam"/>
</dbReference>
<dbReference type="InterPro" id="IPR033655">
    <property type="entry name" value="TGS_RelA/SpoT"/>
</dbReference>
<evidence type="ECO:0000313" key="8">
    <source>
        <dbReference type="EMBL" id="GGF97349.1"/>
    </source>
</evidence>
<organism evidence="8 9">
    <name type="scientific">Cysteiniphilum litorale</name>
    <dbReference type="NCBI Taxonomy" id="2056700"/>
    <lineage>
        <taxon>Bacteria</taxon>
        <taxon>Pseudomonadati</taxon>
        <taxon>Pseudomonadota</taxon>
        <taxon>Gammaproteobacteria</taxon>
        <taxon>Thiotrichales</taxon>
        <taxon>Fastidiosibacteraceae</taxon>
        <taxon>Cysteiniphilum</taxon>
    </lineage>
</organism>
<dbReference type="Gene3D" id="3.10.20.30">
    <property type="match status" value="1"/>
</dbReference>
<dbReference type="Pfam" id="PF13291">
    <property type="entry name" value="ACT_4"/>
    <property type="match status" value="1"/>
</dbReference>
<reference evidence="8" key="1">
    <citation type="journal article" date="2014" name="Int. J. Syst. Evol. Microbiol.">
        <title>Complete genome sequence of Corynebacterium casei LMG S-19264T (=DSM 44701T), isolated from a smear-ripened cheese.</title>
        <authorList>
            <consortium name="US DOE Joint Genome Institute (JGI-PGF)"/>
            <person name="Walter F."/>
            <person name="Albersmeier A."/>
            <person name="Kalinowski J."/>
            <person name="Ruckert C."/>
        </authorList>
    </citation>
    <scope>NUCLEOTIDE SEQUENCE</scope>
    <source>
        <strain evidence="8">CGMCC 1.15758</strain>
    </source>
</reference>
<proteinExistence type="inferred from homology"/>
<dbReference type="GO" id="GO:0042594">
    <property type="term" value="P:response to starvation"/>
    <property type="evidence" value="ECO:0007669"/>
    <property type="project" value="TreeGrafter"/>
</dbReference>
<dbReference type="InterPro" id="IPR007685">
    <property type="entry name" value="RelA_SpoT"/>
</dbReference>
<evidence type="ECO:0000256" key="5">
    <source>
        <dbReference type="ARBA" id="ARBA00033308"/>
    </source>
</evidence>
<dbReference type="CDD" id="cd01668">
    <property type="entry name" value="TGS_RSH"/>
    <property type="match status" value="1"/>
</dbReference>
<keyword evidence="9" id="KW-1185">Reference proteome</keyword>
<comment type="similarity">
    <text evidence="6">Belongs to the relA/spoT family.</text>
</comment>
<dbReference type="InterPro" id="IPR002912">
    <property type="entry name" value="ACT_dom"/>
</dbReference>
<dbReference type="Proteomes" id="UP000636949">
    <property type="component" value="Unassembled WGS sequence"/>
</dbReference>
<dbReference type="PANTHER" id="PTHR21262:SF31">
    <property type="entry name" value="GTP PYROPHOSPHOKINASE"/>
    <property type="match status" value="1"/>
</dbReference>
<dbReference type="PANTHER" id="PTHR21262">
    <property type="entry name" value="GUANOSINE-3',5'-BIS DIPHOSPHATE 3'-PYROPHOSPHOHYDROLASE"/>
    <property type="match status" value="1"/>
</dbReference>
<dbReference type="SUPFAM" id="SSF81301">
    <property type="entry name" value="Nucleotidyltransferase"/>
    <property type="match status" value="1"/>
</dbReference>
<dbReference type="Pfam" id="PF04607">
    <property type="entry name" value="RelA_SpoT"/>
    <property type="match status" value="1"/>
</dbReference>
<dbReference type="GO" id="GO:0015949">
    <property type="term" value="P:nucleobase-containing small molecule interconversion"/>
    <property type="evidence" value="ECO:0007669"/>
    <property type="project" value="UniProtKB-ARBA"/>
</dbReference>
<evidence type="ECO:0000313" key="9">
    <source>
        <dbReference type="Proteomes" id="UP000636949"/>
    </source>
</evidence>
<dbReference type="OrthoDB" id="9805041at2"/>
<dbReference type="InterPro" id="IPR012675">
    <property type="entry name" value="Beta-grasp_dom_sf"/>
</dbReference>
<dbReference type="InterPro" id="IPR012676">
    <property type="entry name" value="TGS-like"/>
</dbReference>
<dbReference type="FunFam" id="3.30.460.10:FF:000001">
    <property type="entry name" value="GTP pyrophosphokinase RelA"/>
    <property type="match status" value="1"/>
</dbReference>
<dbReference type="GO" id="GO:0005886">
    <property type="term" value="C:plasma membrane"/>
    <property type="evidence" value="ECO:0007669"/>
    <property type="project" value="TreeGrafter"/>
</dbReference>
<comment type="pathway">
    <text evidence="2">Purine metabolism.</text>
</comment>
<reference evidence="8" key="2">
    <citation type="submission" date="2020-09" db="EMBL/GenBank/DDBJ databases">
        <authorList>
            <person name="Sun Q."/>
            <person name="Zhou Y."/>
        </authorList>
    </citation>
    <scope>NUCLEOTIDE SEQUENCE</scope>
    <source>
        <strain evidence="8">CGMCC 1.15758</strain>
    </source>
</reference>
<comment type="function">
    <text evidence="6">In eubacteria ppGpp (guanosine 3'-diphosphate 5'-diphosphate) is a mediator of the stringent response that coordinates a variety of cellular activities in response to changes in nutritional abundance.</text>
</comment>
<evidence type="ECO:0000259" key="7">
    <source>
        <dbReference type="PROSITE" id="PS51880"/>
    </source>
</evidence>
<accession>A0A8J2Z457</accession>
<dbReference type="EMBL" id="BMJS01000012">
    <property type="protein sequence ID" value="GGF97349.1"/>
    <property type="molecule type" value="Genomic_DNA"/>
</dbReference>
<sequence length="735" mass="83504">MVQVTDKYALTDEGLIDFQKWLPLLEDFYPKQRLATIAGAIDILAQYGVDEPSVHGGTCFGYGVEMAAVLFDLQADEESVAAALLFELHYNQKIQPELVLEACGEAVLKILDGATAMSAVRALQNDKPNQAQIDTFRKMLLTIVEDVRIVLVKLADRVCTMRAVKNWTESYKQTIAKEILEIYAPLANRLGLSKTKWELEDRAFACLYPVEYKKIARGLKKKRLQREAYIHDAMEMLATELKKENIHFELSGRVKHIYSIWRKLRKKERNLDELYDIRAMRVLVDSVDECYRALSIVNQLWEPIASEFADYIATPKPNGYRSVHTVVYGPEHLTLEIQIRTQQMHNESEMGVAAHWRYKEGVKHDPSYEARVNWLRSLLDWETELADELKSDELKKELAGNRVYVFTPNGDVIDLELGSTVLDFAYMVHTMIGHRTKGAKINGKIVPLTTKLSTGDKVEILTHKEPSPSLDWSNAGSGFIHSAKIRARVARWFKQLNKEQNAALGRERLLDELKHHRLKSIDYAEVASHFNMADEETLYAGIETGSLRFNQVVNYIVEHYKLIEKPTVEEVAIKSVNVTQSLKDNARKTDLTIYGVDNLLSHMAGCCKPVQGDDIVGYLTHGRGVTVHRAVCPNFLRLSLSSPERVLDVQWGKKDLRRYQVDLLLICSDVEKAVHEVTSILTIEKITIAALQPSHSDKHKTIKLSLILMDMQTLDTLAKKMSSTAYVENVTRVIA</sequence>
<evidence type="ECO:0000256" key="6">
    <source>
        <dbReference type="RuleBase" id="RU003847"/>
    </source>
</evidence>
<evidence type="ECO:0000256" key="2">
    <source>
        <dbReference type="ARBA" id="ARBA00025704"/>
    </source>
</evidence>
<protein>
    <recommendedName>
        <fullName evidence="1">GTP pyrophosphokinase</fullName>
    </recommendedName>
    <alternativeName>
        <fullName evidence="4">(p)ppGpp synthase</fullName>
    </alternativeName>
    <alternativeName>
        <fullName evidence="3">ATP:GTP 3'-pyrophosphotransferase</fullName>
    </alternativeName>
    <alternativeName>
        <fullName evidence="5">ppGpp synthase I</fullName>
    </alternativeName>
</protein>
<dbReference type="InterPro" id="IPR004095">
    <property type="entry name" value="TGS"/>
</dbReference>
<dbReference type="SUPFAM" id="SSF109604">
    <property type="entry name" value="HD-domain/PDEase-like"/>
    <property type="match status" value="1"/>
</dbReference>
<dbReference type="GO" id="GO:0015969">
    <property type="term" value="P:guanosine tetraphosphate metabolic process"/>
    <property type="evidence" value="ECO:0007669"/>
    <property type="project" value="InterPro"/>
</dbReference>
<dbReference type="NCBIfam" id="TIGR00691">
    <property type="entry name" value="spoT_relA"/>
    <property type="match status" value="1"/>
</dbReference>
<evidence type="ECO:0000256" key="4">
    <source>
        <dbReference type="ARBA" id="ARBA00032407"/>
    </source>
</evidence>
<dbReference type="RefSeq" id="WP_117002541.1">
    <property type="nucleotide sequence ID" value="NZ_BMJS01000012.1"/>
</dbReference>
<dbReference type="Gene3D" id="3.30.70.260">
    <property type="match status" value="1"/>
</dbReference>